<keyword evidence="2" id="KW-1185">Reference proteome</keyword>
<comment type="caution">
    <text evidence="1">The sequence shown here is derived from an EMBL/GenBank/DDBJ whole genome shotgun (WGS) entry which is preliminary data.</text>
</comment>
<reference evidence="1" key="2">
    <citation type="submission" date="2020-11" db="EMBL/GenBank/DDBJ databases">
        <authorList>
            <person name="McCartney M.A."/>
            <person name="Auch B."/>
            <person name="Kono T."/>
            <person name="Mallez S."/>
            <person name="Becker A."/>
            <person name="Gohl D.M."/>
            <person name="Silverstein K.A.T."/>
            <person name="Koren S."/>
            <person name="Bechman K.B."/>
            <person name="Herman A."/>
            <person name="Abrahante J.E."/>
            <person name="Garbe J."/>
        </authorList>
    </citation>
    <scope>NUCLEOTIDE SEQUENCE</scope>
    <source>
        <strain evidence="1">Duluth1</strain>
        <tissue evidence="1">Whole animal</tissue>
    </source>
</reference>
<protein>
    <submittedName>
        <fullName evidence="1">Uncharacterized protein</fullName>
    </submittedName>
</protein>
<sequence length="266" mass="30231">MGTVTERARTPPEERAEGYPVLREQAVPKEVAGIRLMFVPRMKEARSKCKIAGIAYGTLFVDGKFGTRNAREHRGRLRASCDGHRKHNSAAFNPLIREPCAKASRIHLTVLPADIDGLTETPRRLLIVYNVTMFRNATWLRSYIRSLDISAFRNFRQINCWLGIPVSDHVFIHVVVKDSDIDFKTIYTCLPNSTLIHLAHVRILRVTFTPSNGNASSLVIYTHITYKYSEFYCSVHKVVRLFCNLALTTESQSQVKDPEVDSFGTF</sequence>
<name>A0A9D4I9H7_DREPO</name>
<dbReference type="EMBL" id="JAIWYP010000010">
    <property type="protein sequence ID" value="KAH3751752.1"/>
    <property type="molecule type" value="Genomic_DNA"/>
</dbReference>
<dbReference type="AlphaFoldDB" id="A0A9D4I9H7"/>
<dbReference type="Proteomes" id="UP000828390">
    <property type="component" value="Unassembled WGS sequence"/>
</dbReference>
<evidence type="ECO:0000313" key="2">
    <source>
        <dbReference type="Proteomes" id="UP000828390"/>
    </source>
</evidence>
<proteinExistence type="predicted"/>
<gene>
    <name evidence="1" type="ORF">DPMN_186321</name>
</gene>
<accession>A0A9D4I9H7</accession>
<evidence type="ECO:0000313" key="1">
    <source>
        <dbReference type="EMBL" id="KAH3751752.1"/>
    </source>
</evidence>
<organism evidence="1 2">
    <name type="scientific">Dreissena polymorpha</name>
    <name type="common">Zebra mussel</name>
    <name type="synonym">Mytilus polymorpha</name>
    <dbReference type="NCBI Taxonomy" id="45954"/>
    <lineage>
        <taxon>Eukaryota</taxon>
        <taxon>Metazoa</taxon>
        <taxon>Spiralia</taxon>
        <taxon>Lophotrochozoa</taxon>
        <taxon>Mollusca</taxon>
        <taxon>Bivalvia</taxon>
        <taxon>Autobranchia</taxon>
        <taxon>Heteroconchia</taxon>
        <taxon>Euheterodonta</taxon>
        <taxon>Imparidentia</taxon>
        <taxon>Neoheterodontei</taxon>
        <taxon>Myida</taxon>
        <taxon>Dreissenoidea</taxon>
        <taxon>Dreissenidae</taxon>
        <taxon>Dreissena</taxon>
    </lineage>
</organism>
<reference evidence="1" key="1">
    <citation type="journal article" date="2019" name="bioRxiv">
        <title>The Genome of the Zebra Mussel, Dreissena polymorpha: A Resource for Invasive Species Research.</title>
        <authorList>
            <person name="McCartney M.A."/>
            <person name="Auch B."/>
            <person name="Kono T."/>
            <person name="Mallez S."/>
            <person name="Zhang Y."/>
            <person name="Obille A."/>
            <person name="Becker A."/>
            <person name="Abrahante J.E."/>
            <person name="Garbe J."/>
            <person name="Badalamenti J.P."/>
            <person name="Herman A."/>
            <person name="Mangelson H."/>
            <person name="Liachko I."/>
            <person name="Sullivan S."/>
            <person name="Sone E.D."/>
            <person name="Koren S."/>
            <person name="Silverstein K.A.T."/>
            <person name="Beckman K.B."/>
            <person name="Gohl D.M."/>
        </authorList>
    </citation>
    <scope>NUCLEOTIDE SEQUENCE</scope>
    <source>
        <strain evidence="1">Duluth1</strain>
        <tissue evidence="1">Whole animal</tissue>
    </source>
</reference>